<dbReference type="RefSeq" id="WP_106251527.1">
    <property type="nucleotide sequence ID" value="NZ_PVZC01000009.1"/>
</dbReference>
<dbReference type="Proteomes" id="UP000237846">
    <property type="component" value="Unassembled WGS sequence"/>
</dbReference>
<comment type="caution">
    <text evidence="3">The sequence shown here is derived from an EMBL/GenBank/DDBJ whole genome shotgun (WGS) entry which is preliminary data.</text>
</comment>
<evidence type="ECO:0000313" key="3">
    <source>
        <dbReference type="EMBL" id="PRX95451.1"/>
    </source>
</evidence>
<dbReference type="AlphaFoldDB" id="A0A2T0PV96"/>
<feature type="transmembrane region" description="Helical" evidence="2">
    <location>
        <begin position="38"/>
        <end position="60"/>
    </location>
</feature>
<feature type="region of interest" description="Disordered" evidence="1">
    <location>
        <begin position="1"/>
        <end position="30"/>
    </location>
</feature>
<dbReference type="EMBL" id="PVZC01000009">
    <property type="protein sequence ID" value="PRX95451.1"/>
    <property type="molecule type" value="Genomic_DNA"/>
</dbReference>
<gene>
    <name evidence="3" type="ORF">CLV72_10959</name>
</gene>
<keyword evidence="4" id="KW-1185">Reference proteome</keyword>
<feature type="compositionally biased region" description="Basic and acidic residues" evidence="1">
    <location>
        <begin position="1"/>
        <end position="14"/>
    </location>
</feature>
<evidence type="ECO:0000256" key="1">
    <source>
        <dbReference type="SAM" id="MobiDB-lite"/>
    </source>
</evidence>
<evidence type="ECO:0000256" key="2">
    <source>
        <dbReference type="SAM" id="Phobius"/>
    </source>
</evidence>
<name>A0A2T0PV96_9ACTN</name>
<keyword evidence="2" id="KW-0472">Membrane</keyword>
<accession>A0A2T0PV96</accession>
<keyword evidence="2" id="KW-0812">Transmembrane</keyword>
<keyword evidence="2" id="KW-1133">Transmembrane helix</keyword>
<evidence type="ECO:0000313" key="4">
    <source>
        <dbReference type="Proteomes" id="UP000237846"/>
    </source>
</evidence>
<organism evidence="3 4">
    <name type="scientific">Allonocardiopsis opalescens</name>
    <dbReference type="NCBI Taxonomy" id="1144618"/>
    <lineage>
        <taxon>Bacteria</taxon>
        <taxon>Bacillati</taxon>
        <taxon>Actinomycetota</taxon>
        <taxon>Actinomycetes</taxon>
        <taxon>Streptosporangiales</taxon>
        <taxon>Allonocardiopsis</taxon>
    </lineage>
</organism>
<sequence>MTDQEPRPERRTEPMADEVSGDGQDGTETTGIAPRYRVLLVVAWTLVALLLGYGVVNIVITASQLFTG</sequence>
<protein>
    <submittedName>
        <fullName evidence="3">Uncharacterized protein</fullName>
    </submittedName>
</protein>
<proteinExistence type="predicted"/>
<reference evidence="3 4" key="1">
    <citation type="submission" date="2018-03" db="EMBL/GenBank/DDBJ databases">
        <title>Genomic Encyclopedia of Archaeal and Bacterial Type Strains, Phase II (KMG-II): from individual species to whole genera.</title>
        <authorList>
            <person name="Goeker M."/>
        </authorList>
    </citation>
    <scope>NUCLEOTIDE SEQUENCE [LARGE SCALE GENOMIC DNA]</scope>
    <source>
        <strain evidence="3 4">DSM 45601</strain>
    </source>
</reference>